<keyword evidence="2" id="KW-0645">Protease</keyword>
<proteinExistence type="predicted"/>
<keyword evidence="2" id="KW-0121">Carboxypeptidase</keyword>
<gene>
    <name evidence="2" type="ORF">DES52_103243</name>
</gene>
<dbReference type="EMBL" id="QJSX01000003">
    <property type="protein sequence ID" value="PYE55410.1"/>
    <property type="molecule type" value="Genomic_DNA"/>
</dbReference>
<sequence>MNTGKTKTMLPLLFAALLAGGTLAASNVKPTPWVMQGVVRNAAGQPIPGVSVGADNTYFDGSEMWTVTDAQGRYKLDLKNTMGAWQAVARIKRKYADRQIDMTLEPDDTRPFGGKDGAIRNFTWRVSGKTPGGGLYGASFYAMNGFESEGDLVEYGDLEVTLTPVGALLDGSKGKAITVKYTAPLRDVPLGTYRVTARSLSGAGSVWVRARGGEYAPSAVVTLRYEAGTGEVLSVDVIRPR</sequence>
<protein>
    <submittedName>
        <fullName evidence="2">Carboxypeptidase family protein</fullName>
    </submittedName>
</protein>
<feature type="chain" id="PRO_5016303899" evidence="1">
    <location>
        <begin position="25"/>
        <end position="241"/>
    </location>
</feature>
<dbReference type="Gene3D" id="2.60.40.1120">
    <property type="entry name" value="Carboxypeptidase-like, regulatory domain"/>
    <property type="match status" value="1"/>
</dbReference>
<organism evidence="2 3">
    <name type="scientific">Deinococcus yavapaiensis KR-236</name>
    <dbReference type="NCBI Taxonomy" id="694435"/>
    <lineage>
        <taxon>Bacteria</taxon>
        <taxon>Thermotogati</taxon>
        <taxon>Deinococcota</taxon>
        <taxon>Deinococci</taxon>
        <taxon>Deinococcales</taxon>
        <taxon>Deinococcaceae</taxon>
        <taxon>Deinococcus</taxon>
    </lineage>
</organism>
<evidence type="ECO:0000256" key="1">
    <source>
        <dbReference type="SAM" id="SignalP"/>
    </source>
</evidence>
<accession>A0A318SB11</accession>
<keyword evidence="2" id="KW-0378">Hydrolase</keyword>
<dbReference type="Pfam" id="PF13620">
    <property type="entry name" value="CarboxypepD_reg"/>
    <property type="match status" value="1"/>
</dbReference>
<feature type="signal peptide" evidence="1">
    <location>
        <begin position="1"/>
        <end position="24"/>
    </location>
</feature>
<dbReference type="SUPFAM" id="SSF49464">
    <property type="entry name" value="Carboxypeptidase regulatory domain-like"/>
    <property type="match status" value="1"/>
</dbReference>
<evidence type="ECO:0000313" key="3">
    <source>
        <dbReference type="Proteomes" id="UP000248326"/>
    </source>
</evidence>
<reference evidence="2 3" key="1">
    <citation type="submission" date="2018-06" db="EMBL/GenBank/DDBJ databases">
        <title>Genomic Encyclopedia of Type Strains, Phase IV (KMG-IV): sequencing the most valuable type-strain genomes for metagenomic binning, comparative biology and taxonomic classification.</title>
        <authorList>
            <person name="Goeker M."/>
        </authorList>
    </citation>
    <scope>NUCLEOTIDE SEQUENCE [LARGE SCALE GENOMIC DNA]</scope>
    <source>
        <strain evidence="2 3">DSM 18048</strain>
    </source>
</reference>
<dbReference type="GO" id="GO:0004180">
    <property type="term" value="F:carboxypeptidase activity"/>
    <property type="evidence" value="ECO:0007669"/>
    <property type="project" value="UniProtKB-KW"/>
</dbReference>
<comment type="caution">
    <text evidence="2">The sequence shown here is derived from an EMBL/GenBank/DDBJ whole genome shotgun (WGS) entry which is preliminary data.</text>
</comment>
<dbReference type="Proteomes" id="UP000248326">
    <property type="component" value="Unassembled WGS sequence"/>
</dbReference>
<keyword evidence="1" id="KW-0732">Signal</keyword>
<dbReference type="AlphaFoldDB" id="A0A318SB11"/>
<name>A0A318SB11_9DEIO</name>
<dbReference type="InterPro" id="IPR008969">
    <property type="entry name" value="CarboxyPept-like_regulatory"/>
</dbReference>
<dbReference type="RefSeq" id="WP_245900728.1">
    <property type="nucleotide sequence ID" value="NZ_QJSX01000003.1"/>
</dbReference>
<evidence type="ECO:0000313" key="2">
    <source>
        <dbReference type="EMBL" id="PYE55410.1"/>
    </source>
</evidence>
<keyword evidence="3" id="KW-1185">Reference proteome</keyword>